<evidence type="ECO:0008006" key="3">
    <source>
        <dbReference type="Google" id="ProtNLM"/>
    </source>
</evidence>
<dbReference type="InterPro" id="IPR011009">
    <property type="entry name" value="Kinase-like_dom_sf"/>
</dbReference>
<dbReference type="EMBL" id="JALJOV010001970">
    <property type="protein sequence ID" value="KAK9837217.1"/>
    <property type="molecule type" value="Genomic_DNA"/>
</dbReference>
<comment type="caution">
    <text evidence="1">The sequence shown here is derived from an EMBL/GenBank/DDBJ whole genome shotgun (WGS) entry which is preliminary data.</text>
</comment>
<evidence type="ECO:0000313" key="2">
    <source>
        <dbReference type="Proteomes" id="UP001485043"/>
    </source>
</evidence>
<name>A0AAW1RUB4_9CHLO</name>
<accession>A0AAW1RUB4</accession>
<dbReference type="Gene3D" id="1.10.510.10">
    <property type="entry name" value="Transferase(Phosphotransferase) domain 1"/>
    <property type="match status" value="1"/>
</dbReference>
<sequence length="98" mass="11126">MSRNLLNDPVRSALTHVQKTKVVALVTEGSARPEIPPIEAQPSKTFPGYEDYVKLMQRCWAQDPEARPDFTQIISALRKLLASEMQNRQKEEKATIMS</sequence>
<proteinExistence type="predicted"/>
<protein>
    <recommendedName>
        <fullName evidence="3">Serine-threonine/tyrosine-protein kinase catalytic domain-containing protein</fullName>
    </recommendedName>
</protein>
<evidence type="ECO:0000313" key="1">
    <source>
        <dbReference type="EMBL" id="KAK9837217.1"/>
    </source>
</evidence>
<gene>
    <name evidence="1" type="ORF">WJX84_008100</name>
</gene>
<dbReference type="Proteomes" id="UP001485043">
    <property type="component" value="Unassembled WGS sequence"/>
</dbReference>
<organism evidence="1 2">
    <name type="scientific">Apatococcus fuscideae</name>
    <dbReference type="NCBI Taxonomy" id="2026836"/>
    <lineage>
        <taxon>Eukaryota</taxon>
        <taxon>Viridiplantae</taxon>
        <taxon>Chlorophyta</taxon>
        <taxon>core chlorophytes</taxon>
        <taxon>Trebouxiophyceae</taxon>
        <taxon>Chlorellales</taxon>
        <taxon>Chlorellaceae</taxon>
        <taxon>Apatococcus</taxon>
    </lineage>
</organism>
<keyword evidence="2" id="KW-1185">Reference proteome</keyword>
<dbReference type="SUPFAM" id="SSF56112">
    <property type="entry name" value="Protein kinase-like (PK-like)"/>
    <property type="match status" value="1"/>
</dbReference>
<dbReference type="AlphaFoldDB" id="A0AAW1RUB4"/>
<reference evidence="1 2" key="1">
    <citation type="journal article" date="2024" name="Nat. Commun.">
        <title>Phylogenomics reveals the evolutionary origins of lichenization in chlorophyte algae.</title>
        <authorList>
            <person name="Puginier C."/>
            <person name="Libourel C."/>
            <person name="Otte J."/>
            <person name="Skaloud P."/>
            <person name="Haon M."/>
            <person name="Grisel S."/>
            <person name="Petersen M."/>
            <person name="Berrin J.G."/>
            <person name="Delaux P.M."/>
            <person name="Dal Grande F."/>
            <person name="Keller J."/>
        </authorList>
    </citation>
    <scope>NUCLEOTIDE SEQUENCE [LARGE SCALE GENOMIC DNA]</scope>
    <source>
        <strain evidence="1 2">SAG 2523</strain>
    </source>
</reference>